<evidence type="ECO:0000313" key="1">
    <source>
        <dbReference type="EMBL" id="QHT91475.1"/>
    </source>
</evidence>
<dbReference type="EMBL" id="MN740165">
    <property type="protein sequence ID" value="QHT91475.1"/>
    <property type="molecule type" value="Genomic_DNA"/>
</dbReference>
<protein>
    <submittedName>
        <fullName evidence="1">Uncharacterized protein</fullName>
    </submittedName>
</protein>
<sequence length="423" mass="44965">MDPTIFRSLIAVDPNTNFPISTNFVLATDGIGNISWQNSIFNLSSLSRDIGVLPSTIISLSTQIYSLQQISPGSVPVTQFTSTVTGLGSAGYLSSSQLLSTVTGLGSIGYVSTIQNLGSIGYVSTSQLNSTVIGLGTLGYISGGVTSSLIGLGTLGYISSSQLVSTIDNLGTTGYVSTASLYSTLRGLGSIGYLSTNQLISTVTGLGSIGYVSIATLSTTVGQRLNVFFNTANTLSINGNNNVVSISSMNSPFFFSSIFNSSITYKGNNGSLNALLSTTVTNDFYISTLNTQLDSFSSFINNRTKLTLDIYPNILFPNINSNGVSRTFTVSSFLQYGGSPIFNPIHQTWLYGINNNASNMFSPSMRLNISGNVINSNYVQPYVLVHRIVSAGDTAPNTFSNQNVNLFFDSTTSYYLTIQNLTN</sequence>
<organism evidence="1">
    <name type="scientific">viral metagenome</name>
    <dbReference type="NCBI Taxonomy" id="1070528"/>
    <lineage>
        <taxon>unclassified sequences</taxon>
        <taxon>metagenomes</taxon>
        <taxon>organismal metagenomes</taxon>
    </lineage>
</organism>
<name>A0A6C0IG19_9ZZZZ</name>
<dbReference type="AlphaFoldDB" id="A0A6C0IG19"/>
<proteinExistence type="predicted"/>
<reference evidence="1" key="1">
    <citation type="journal article" date="2020" name="Nature">
        <title>Giant virus diversity and host interactions through global metagenomics.</title>
        <authorList>
            <person name="Schulz F."/>
            <person name="Roux S."/>
            <person name="Paez-Espino D."/>
            <person name="Jungbluth S."/>
            <person name="Walsh D.A."/>
            <person name="Denef V.J."/>
            <person name="McMahon K.D."/>
            <person name="Konstantinidis K.T."/>
            <person name="Eloe-Fadrosh E.A."/>
            <person name="Kyrpides N.C."/>
            <person name="Woyke T."/>
        </authorList>
    </citation>
    <scope>NUCLEOTIDE SEQUENCE</scope>
    <source>
        <strain evidence="1">GVMAG-M-3300023184-77</strain>
    </source>
</reference>
<accession>A0A6C0IG19</accession>